<name>A0A6C0LT71_9ZZZZ</name>
<accession>A0A6C0LT71</accession>
<dbReference type="EMBL" id="MN740563">
    <property type="protein sequence ID" value="QHU33797.1"/>
    <property type="molecule type" value="Genomic_DNA"/>
</dbReference>
<protein>
    <submittedName>
        <fullName evidence="1">Uncharacterized protein</fullName>
    </submittedName>
</protein>
<organism evidence="1">
    <name type="scientific">viral metagenome</name>
    <dbReference type="NCBI Taxonomy" id="1070528"/>
    <lineage>
        <taxon>unclassified sequences</taxon>
        <taxon>metagenomes</taxon>
        <taxon>organismal metagenomes</taxon>
    </lineage>
</organism>
<reference evidence="1" key="1">
    <citation type="journal article" date="2020" name="Nature">
        <title>Giant virus diversity and host interactions through global metagenomics.</title>
        <authorList>
            <person name="Schulz F."/>
            <person name="Roux S."/>
            <person name="Paez-Espino D."/>
            <person name="Jungbluth S."/>
            <person name="Walsh D.A."/>
            <person name="Denef V.J."/>
            <person name="McMahon K.D."/>
            <person name="Konstantinidis K.T."/>
            <person name="Eloe-Fadrosh E.A."/>
            <person name="Kyrpides N.C."/>
            <person name="Woyke T."/>
        </authorList>
    </citation>
    <scope>NUCLEOTIDE SEQUENCE</scope>
    <source>
        <strain evidence="1">GVMAG-S-1016704-121</strain>
    </source>
</reference>
<sequence>MFTSVREFQEMDVYQRITRINEYFMTRDIQLSWKHKRLMEFIEPYRSMIYGSTRAYIYNLEKLNDVMKQIHFFGILVYTGYQSQGQFVGMYDDTTLLHYRPETIMKIIEYDVSYNYSCANILRLPIEFIASQKCEDICSKRRRIIQHKILKLTLLSNMSNFCKYGNIYEKPQCRYENYLAQIIRGVSLPYNDPIVIDSMNEVRKQLKTNAMCIISKHIAHLPIYERVMMRRYHPSNGYIEESVKEFDFIS</sequence>
<evidence type="ECO:0000313" key="1">
    <source>
        <dbReference type="EMBL" id="QHU33797.1"/>
    </source>
</evidence>
<proteinExistence type="predicted"/>
<dbReference type="AlphaFoldDB" id="A0A6C0LT71"/>